<organism evidence="11 12">
    <name type="scientific">Fusarium heterosporum</name>
    <dbReference type="NCBI Taxonomy" id="42747"/>
    <lineage>
        <taxon>Eukaryota</taxon>
        <taxon>Fungi</taxon>
        <taxon>Dikarya</taxon>
        <taxon>Ascomycota</taxon>
        <taxon>Pezizomycotina</taxon>
        <taxon>Sordariomycetes</taxon>
        <taxon>Hypocreomycetidae</taxon>
        <taxon>Hypocreales</taxon>
        <taxon>Nectriaceae</taxon>
        <taxon>Fusarium</taxon>
        <taxon>Fusarium heterosporum species complex</taxon>
    </lineage>
</organism>
<evidence type="ECO:0000256" key="8">
    <source>
        <dbReference type="SAM" id="MobiDB-lite"/>
    </source>
</evidence>
<evidence type="ECO:0000256" key="3">
    <source>
        <dbReference type="ARBA" id="ARBA00015630"/>
    </source>
</evidence>
<dbReference type="InterPro" id="IPR001138">
    <property type="entry name" value="Zn2Cys6_DnaBD"/>
</dbReference>
<evidence type="ECO:0000256" key="1">
    <source>
        <dbReference type="ARBA" id="ARBA00004109"/>
    </source>
</evidence>
<dbReference type="InterPro" id="IPR029006">
    <property type="entry name" value="ADF-H/Gelsolin-like_dom_sf"/>
</dbReference>
<dbReference type="GO" id="GO:0016363">
    <property type="term" value="C:nuclear matrix"/>
    <property type="evidence" value="ECO:0007669"/>
    <property type="project" value="UniProtKB-SubCell"/>
</dbReference>
<protein>
    <recommendedName>
        <fullName evidence="3">Cofilin</fullName>
    </recommendedName>
    <alternativeName>
        <fullName evidence="7">Actin-depolymerizing factor 1</fullName>
    </alternativeName>
</protein>
<comment type="similarity">
    <text evidence="2">Belongs to the actin-binding proteins ADF family.</text>
</comment>
<dbReference type="SUPFAM" id="SSF57701">
    <property type="entry name" value="Zn2/Cys6 DNA-binding domain"/>
    <property type="match status" value="1"/>
</dbReference>
<dbReference type="InterPro" id="IPR036864">
    <property type="entry name" value="Zn2-C6_fun-type_DNA-bd_sf"/>
</dbReference>
<comment type="subcellular location">
    <subcellularLocation>
        <location evidence="1">Nucleus matrix</location>
    </subcellularLocation>
</comment>
<dbReference type="InterPro" id="IPR050987">
    <property type="entry name" value="AtrR-like"/>
</dbReference>
<dbReference type="GO" id="GO:0030042">
    <property type="term" value="P:actin filament depolymerization"/>
    <property type="evidence" value="ECO:0007669"/>
    <property type="project" value="InterPro"/>
</dbReference>
<dbReference type="Proteomes" id="UP000567885">
    <property type="component" value="Unassembled WGS sequence"/>
</dbReference>
<dbReference type="PANTHER" id="PTHR46910">
    <property type="entry name" value="TRANSCRIPTION FACTOR PDR1"/>
    <property type="match status" value="1"/>
</dbReference>
<dbReference type="GO" id="GO:0006351">
    <property type="term" value="P:DNA-templated transcription"/>
    <property type="evidence" value="ECO:0007669"/>
    <property type="project" value="InterPro"/>
</dbReference>
<dbReference type="Pfam" id="PF00172">
    <property type="entry name" value="Zn_clus"/>
    <property type="match status" value="1"/>
</dbReference>
<evidence type="ECO:0000313" key="11">
    <source>
        <dbReference type="EMBL" id="KAF5674977.1"/>
    </source>
</evidence>
<accession>A0A8H5TV61</accession>
<dbReference type="InterPro" id="IPR002108">
    <property type="entry name" value="ADF-H"/>
</dbReference>
<name>A0A8H5TV61_FUSHE</name>
<dbReference type="SMART" id="SM00102">
    <property type="entry name" value="ADF"/>
    <property type="match status" value="1"/>
</dbReference>
<dbReference type="EMBL" id="JAAGWQ010000044">
    <property type="protein sequence ID" value="KAF5674977.1"/>
    <property type="molecule type" value="Genomic_DNA"/>
</dbReference>
<keyword evidence="5" id="KW-0009">Actin-binding</keyword>
<dbReference type="OrthoDB" id="103819at2759"/>
<reference evidence="11 12" key="1">
    <citation type="submission" date="2020-05" db="EMBL/GenBank/DDBJ databases">
        <title>Identification and distribution of gene clusters putatively required for synthesis of sphingolipid metabolism inhibitors in phylogenetically diverse species of the filamentous fungus Fusarium.</title>
        <authorList>
            <person name="Kim H.-S."/>
            <person name="Busman M."/>
            <person name="Brown D.W."/>
            <person name="Divon H."/>
            <person name="Uhlig S."/>
            <person name="Proctor R.H."/>
        </authorList>
    </citation>
    <scope>NUCLEOTIDE SEQUENCE [LARGE SCALE GENOMIC DNA]</scope>
    <source>
        <strain evidence="11 12">NRRL 20693</strain>
    </source>
</reference>
<dbReference type="SMART" id="SM00906">
    <property type="entry name" value="Fungal_trans"/>
    <property type="match status" value="1"/>
</dbReference>
<dbReference type="GO" id="GO:0015629">
    <property type="term" value="C:actin cytoskeleton"/>
    <property type="evidence" value="ECO:0007669"/>
    <property type="project" value="InterPro"/>
</dbReference>
<keyword evidence="6" id="KW-0539">Nucleus</keyword>
<feature type="compositionally biased region" description="Low complexity" evidence="8">
    <location>
        <begin position="93"/>
        <end position="111"/>
    </location>
</feature>
<evidence type="ECO:0000256" key="2">
    <source>
        <dbReference type="ARBA" id="ARBA00006844"/>
    </source>
</evidence>
<evidence type="ECO:0000256" key="5">
    <source>
        <dbReference type="ARBA" id="ARBA00023203"/>
    </source>
</evidence>
<dbReference type="GO" id="GO:0003779">
    <property type="term" value="F:actin binding"/>
    <property type="evidence" value="ECO:0007669"/>
    <property type="project" value="UniProtKB-KW"/>
</dbReference>
<dbReference type="PANTHER" id="PTHR46910:SF5">
    <property type="entry name" value="ZN(II)2CYS6 TRANSCRIPTION FACTOR (EUROFUNG)"/>
    <property type="match status" value="1"/>
</dbReference>
<dbReference type="PROSITE" id="PS00463">
    <property type="entry name" value="ZN2_CY6_FUNGAL_1"/>
    <property type="match status" value="1"/>
</dbReference>
<dbReference type="PROSITE" id="PS50048">
    <property type="entry name" value="ZN2_CY6_FUNGAL_2"/>
    <property type="match status" value="1"/>
</dbReference>
<dbReference type="Pfam" id="PF00241">
    <property type="entry name" value="Cofilin_ADF"/>
    <property type="match status" value="1"/>
</dbReference>
<proteinExistence type="inferred from homology"/>
<keyword evidence="4" id="KW-0479">Metal-binding</keyword>
<evidence type="ECO:0000259" key="9">
    <source>
        <dbReference type="PROSITE" id="PS50048"/>
    </source>
</evidence>
<dbReference type="CDD" id="cd00067">
    <property type="entry name" value="GAL4"/>
    <property type="match status" value="1"/>
</dbReference>
<gene>
    <name evidence="11" type="ORF">FHETE_2728</name>
</gene>
<dbReference type="CDD" id="cd12148">
    <property type="entry name" value="fungal_TF_MHR"/>
    <property type="match status" value="1"/>
</dbReference>
<evidence type="ECO:0000313" key="12">
    <source>
        <dbReference type="Proteomes" id="UP000567885"/>
    </source>
</evidence>
<dbReference type="InterPro" id="IPR017904">
    <property type="entry name" value="ADF/Cofilin"/>
</dbReference>
<feature type="domain" description="Zn(2)-C6 fungal-type" evidence="9">
    <location>
        <begin position="20"/>
        <end position="49"/>
    </location>
</feature>
<dbReference type="SUPFAM" id="SSF55753">
    <property type="entry name" value="Actin depolymerizing proteins"/>
    <property type="match status" value="1"/>
</dbReference>
<feature type="domain" description="ADF-H" evidence="10">
    <location>
        <begin position="690"/>
        <end position="832"/>
    </location>
</feature>
<evidence type="ECO:0000256" key="4">
    <source>
        <dbReference type="ARBA" id="ARBA00022723"/>
    </source>
</evidence>
<dbReference type="Gene3D" id="3.40.20.10">
    <property type="entry name" value="Severin"/>
    <property type="match status" value="1"/>
</dbReference>
<evidence type="ECO:0000256" key="7">
    <source>
        <dbReference type="ARBA" id="ARBA00032427"/>
    </source>
</evidence>
<keyword evidence="12" id="KW-1185">Reference proteome</keyword>
<dbReference type="SMART" id="SM00066">
    <property type="entry name" value="GAL4"/>
    <property type="match status" value="1"/>
</dbReference>
<evidence type="ECO:0000259" key="10">
    <source>
        <dbReference type="PROSITE" id="PS51263"/>
    </source>
</evidence>
<feature type="region of interest" description="Disordered" evidence="8">
    <location>
        <begin position="85"/>
        <end position="131"/>
    </location>
</feature>
<sequence length="837" mass="93376">MSGEETILARRARLSQVPRACEACKVRKIRCDRVYPCGNCKAAGIACQQQSHPHPVQSDARPRQDNRISQLEEYVHTLEARLAKVESRLDTQTPTLPSTSTSASTPSVAPPKHTSPATSSNPSIHDVAPSPVGPLYEGSSSFINQFVRASEEIQRSAVAETPEAAQTLTESFNQLNTILNDQEEKKPSVAAVSRSVPEVSSPPATVVLAILRKIKGTNFPYFQYHANNAAQPTKFLPGQAVTDIRLIEHFCQKVYFPSEPVTLGDITSVNGMMRLILREFIITEESLGPEYDLKELKAQAERNFDLGLETFEMLTVPSFENVLVITTAILKIQNESKPVLARALINAGLCHCQMLGYQNESTLQKDKSGFAEHKRRLFWTLYVFDKTNSLHLGHASRVQDFEIDANYPKIPDDPAEKPWTELFHLVIRLAKTQGLIFEKLYSAAGLRSPAVERRQWIDSLVADMHQWRRELEMLDGSRVRYVKMLELSLTHWDIMYYATLTTLLRAPAMPGVGTDMTSQCFQAARLALQSHLRAFSGYGGQKMFSKADYIDWALHNSSFTPFVVIFLHSIAAASLEDVNLLEQVVNTFRSAREIHAGAEKLYEICNTFARLARRMVESRNTSVGMYDQNTDSLQVFGVSEGVPLSWHECGAQPSGGNVEGDGFTGFLNDDMTSILADWINGQPPDMFTMDFEVSIAGECITAANSLRFSKGPNRVKYVIFKISDDEQSVVVEETSSGTDYETFRQRLLSGVDKSGNPAPRYAVYDVDYDLGEDGKRTKTVFVSWVPINAPIKLRMLYASTMEYLKKSVNVGVFIHADDAEDLEWGQMLNVASDGKAK</sequence>
<dbReference type="GO" id="GO:0003677">
    <property type="term" value="F:DNA binding"/>
    <property type="evidence" value="ECO:0007669"/>
    <property type="project" value="InterPro"/>
</dbReference>
<dbReference type="Gene3D" id="4.10.240.10">
    <property type="entry name" value="Zn(2)-C6 fungal-type DNA-binding domain"/>
    <property type="match status" value="1"/>
</dbReference>
<dbReference type="CDD" id="cd11286">
    <property type="entry name" value="ADF_cofilin_like"/>
    <property type="match status" value="1"/>
</dbReference>
<dbReference type="InterPro" id="IPR007219">
    <property type="entry name" value="XnlR_reg_dom"/>
</dbReference>
<dbReference type="GO" id="GO:0000981">
    <property type="term" value="F:DNA-binding transcription factor activity, RNA polymerase II-specific"/>
    <property type="evidence" value="ECO:0007669"/>
    <property type="project" value="InterPro"/>
</dbReference>
<dbReference type="GO" id="GO:0008270">
    <property type="term" value="F:zinc ion binding"/>
    <property type="evidence" value="ECO:0007669"/>
    <property type="project" value="InterPro"/>
</dbReference>
<dbReference type="AlphaFoldDB" id="A0A8H5TV61"/>
<dbReference type="PROSITE" id="PS51263">
    <property type="entry name" value="ADF_H"/>
    <property type="match status" value="1"/>
</dbReference>
<comment type="caution">
    <text evidence="11">The sequence shown here is derived from an EMBL/GenBank/DDBJ whole genome shotgun (WGS) entry which is preliminary data.</text>
</comment>
<evidence type="ECO:0000256" key="6">
    <source>
        <dbReference type="ARBA" id="ARBA00023242"/>
    </source>
</evidence>
<dbReference type="Pfam" id="PF04082">
    <property type="entry name" value="Fungal_trans"/>
    <property type="match status" value="1"/>
</dbReference>